<gene>
    <name evidence="1" type="ORF">BI380_00235</name>
</gene>
<dbReference type="EMBL" id="CP017420">
    <property type="protein sequence ID" value="AOU99891.1"/>
    <property type="molecule type" value="Genomic_DNA"/>
</dbReference>
<reference evidence="1 2" key="1">
    <citation type="submission" date="2016-09" db="EMBL/GenBank/DDBJ databases">
        <title>Complete genome sequence of Deltia acidovorans CM13 isolated from murine proximal colonic tissue.</title>
        <authorList>
            <person name="Saffarian A."/>
        </authorList>
    </citation>
    <scope>NUCLEOTIDE SEQUENCE [LARGE SCALE GENOMIC DNA]</scope>
    <source>
        <strain evidence="1 2">CM13</strain>
    </source>
</reference>
<dbReference type="Proteomes" id="UP000095607">
    <property type="component" value="Chromosome"/>
</dbReference>
<proteinExistence type="predicted"/>
<accession>A0ABM6DYA6</accession>
<evidence type="ECO:0000313" key="2">
    <source>
        <dbReference type="Proteomes" id="UP000095607"/>
    </source>
</evidence>
<dbReference type="RefSeq" id="WP_046238259.1">
    <property type="nucleotide sequence ID" value="NZ_CBCSDN010000041.1"/>
</dbReference>
<organism evidence="1 2">
    <name type="scientific">Delftia tsuruhatensis</name>
    <dbReference type="NCBI Taxonomy" id="180282"/>
    <lineage>
        <taxon>Bacteria</taxon>
        <taxon>Pseudomonadati</taxon>
        <taxon>Pseudomonadota</taxon>
        <taxon>Betaproteobacteria</taxon>
        <taxon>Burkholderiales</taxon>
        <taxon>Comamonadaceae</taxon>
        <taxon>Delftia</taxon>
    </lineage>
</organism>
<sequence>MSQHSTTPQATGTQDWMEAMELLMGQMAFVLECEGRGFTIAKLRRWSQLCTERMEETGSVPPAVVLQLRRMADRVAP</sequence>
<name>A0ABM6DYA6_9BURK</name>
<protein>
    <submittedName>
        <fullName evidence="1">Uncharacterized protein</fullName>
    </submittedName>
</protein>
<evidence type="ECO:0000313" key="1">
    <source>
        <dbReference type="EMBL" id="AOU99891.1"/>
    </source>
</evidence>
<keyword evidence="2" id="KW-1185">Reference proteome</keyword>